<accession>A0AAE0L7J7</accession>
<reference evidence="2 3" key="1">
    <citation type="journal article" date="2015" name="Genome Biol. Evol.">
        <title>Comparative Genomics of a Bacterivorous Green Alga Reveals Evolutionary Causalities and Consequences of Phago-Mixotrophic Mode of Nutrition.</title>
        <authorList>
            <person name="Burns J.A."/>
            <person name="Paasch A."/>
            <person name="Narechania A."/>
            <person name="Kim E."/>
        </authorList>
    </citation>
    <scope>NUCLEOTIDE SEQUENCE [LARGE SCALE GENOMIC DNA]</scope>
    <source>
        <strain evidence="2 3">PLY_AMNH</strain>
    </source>
</reference>
<proteinExistence type="predicted"/>
<evidence type="ECO:0000313" key="3">
    <source>
        <dbReference type="Proteomes" id="UP001190700"/>
    </source>
</evidence>
<feature type="region of interest" description="Disordered" evidence="1">
    <location>
        <begin position="234"/>
        <end position="260"/>
    </location>
</feature>
<evidence type="ECO:0000256" key="1">
    <source>
        <dbReference type="SAM" id="MobiDB-lite"/>
    </source>
</evidence>
<evidence type="ECO:0000313" key="2">
    <source>
        <dbReference type="EMBL" id="KAK3275011.1"/>
    </source>
</evidence>
<organism evidence="2 3">
    <name type="scientific">Cymbomonas tetramitiformis</name>
    <dbReference type="NCBI Taxonomy" id="36881"/>
    <lineage>
        <taxon>Eukaryota</taxon>
        <taxon>Viridiplantae</taxon>
        <taxon>Chlorophyta</taxon>
        <taxon>Pyramimonadophyceae</taxon>
        <taxon>Pyramimonadales</taxon>
        <taxon>Pyramimonadaceae</taxon>
        <taxon>Cymbomonas</taxon>
    </lineage>
</organism>
<sequence>MLGSAKKYQSENAAMRMYNIKNHFKDSEWGILVVDWVKWPNVEKETYRMSQVLSEDEGTDEEFEAQAVERDVTYQTLRSHADAQVSQEKTEVVAAPAVALGSFQRMRCFPVKTPEEFEAEAQVPPASAAGVLERKVQLMASLLKSTRTAFSRIFATLAVEGRVTAPRDVDALVELADTQQLPMLVASVADWEAVEAYPDYATAVPTGADEAFGDLLRILIKKSDKIEAFVKQPKEAKFNPPKRKDKGLGRWVPAGESADS</sequence>
<dbReference type="EMBL" id="LGRX02007439">
    <property type="protein sequence ID" value="KAK3275011.1"/>
    <property type="molecule type" value="Genomic_DNA"/>
</dbReference>
<name>A0AAE0L7J7_9CHLO</name>
<comment type="caution">
    <text evidence="2">The sequence shown here is derived from an EMBL/GenBank/DDBJ whole genome shotgun (WGS) entry which is preliminary data.</text>
</comment>
<keyword evidence="3" id="KW-1185">Reference proteome</keyword>
<gene>
    <name evidence="2" type="ORF">CYMTET_16839</name>
</gene>
<protein>
    <submittedName>
        <fullName evidence="2">Uncharacterized protein</fullName>
    </submittedName>
</protein>
<dbReference type="AlphaFoldDB" id="A0AAE0L7J7"/>
<dbReference type="Proteomes" id="UP001190700">
    <property type="component" value="Unassembled WGS sequence"/>
</dbReference>